<keyword evidence="1" id="KW-0812">Transmembrane</keyword>
<gene>
    <name evidence="2" type="ORF">BBBOND_0005950</name>
</gene>
<evidence type="ECO:0000313" key="2">
    <source>
        <dbReference type="EMBL" id="CDR71933.1"/>
    </source>
</evidence>
<evidence type="ECO:0000256" key="1">
    <source>
        <dbReference type="SAM" id="Phobius"/>
    </source>
</evidence>
<proteinExistence type="predicted"/>
<reference evidence="2" key="1">
    <citation type="journal article" date="2014" name="Nucleic Acids Res.">
        <title>The evolutionary dynamics of variant antigen genes in Babesia reveal a history of genomic innovation underlying host-parasite interaction.</title>
        <authorList>
            <person name="Jackson A.P."/>
            <person name="Otto T.D."/>
            <person name="Darby A."/>
            <person name="Ramaprasad A."/>
            <person name="Xia D."/>
            <person name="Echaide I.E."/>
            <person name="Farber M."/>
            <person name="Gahlot S."/>
            <person name="Gamble J."/>
            <person name="Gupta D."/>
            <person name="Gupta Y."/>
            <person name="Jackson L."/>
            <person name="Malandrin L."/>
            <person name="Malas T.B."/>
            <person name="Moussa E."/>
            <person name="Nair M."/>
            <person name="Reid AJ."/>
            <person name="Sanders M."/>
            <person name="Sharma J."/>
            <person name="Tracey A."/>
            <person name="Quail M.A."/>
            <person name="Weir W."/>
            <person name="Wastling J.M."/>
            <person name="Hall N."/>
            <person name="Willadsen P."/>
            <person name="Lingelbach K."/>
            <person name="Shiels B."/>
            <person name="Tait A."/>
            <person name="Berriman M."/>
            <person name="Allred D.R."/>
            <person name="Pain A."/>
        </authorList>
    </citation>
    <scope>NUCLEOTIDE SEQUENCE</scope>
    <source>
        <strain evidence="2">Bond</strain>
    </source>
</reference>
<dbReference type="VEuPathDB" id="PiroplasmaDB:BBBOND_0005950"/>
<feature type="transmembrane region" description="Helical" evidence="1">
    <location>
        <begin position="55"/>
        <end position="75"/>
    </location>
</feature>
<reference evidence="2" key="2">
    <citation type="submission" date="2014-06" db="EMBL/GenBank/DDBJ databases">
        <authorList>
            <person name="Aslett M."/>
            <person name="De Silva Nishadi"/>
        </authorList>
    </citation>
    <scope>NUCLEOTIDE SEQUENCE</scope>
    <source>
        <strain evidence="2">Bond</strain>
    </source>
</reference>
<accession>A0A061BR58</accession>
<organism evidence="2">
    <name type="scientific">Babesia bigemina</name>
    <dbReference type="NCBI Taxonomy" id="5866"/>
    <lineage>
        <taxon>Eukaryota</taxon>
        <taxon>Sar</taxon>
        <taxon>Alveolata</taxon>
        <taxon>Apicomplexa</taxon>
        <taxon>Aconoidasida</taxon>
        <taxon>Piroplasmida</taxon>
        <taxon>Babesiidae</taxon>
        <taxon>Babesia</taxon>
    </lineage>
</organism>
<sequence>MRCVRRSRGIPGSVGVGGLGWGDTGVEGTGSGSGSVAVEGSGKERGRCLKGRMEVYLVTIVIMGGYKCSYCKNFYLMRDKGPSQQERHPSDCGQQCSTCKKPNCQCPCRLKKRSASASSQSDSNHVQYVIADEGYTSAQTYTKDTSTSLIPIIIVPVALIILVICVMIYFRIWPFHRVRYLLRS</sequence>
<keyword evidence="1" id="KW-1133">Transmembrane helix</keyword>
<protein>
    <submittedName>
        <fullName evidence="2">Uncharacterized protein</fullName>
    </submittedName>
</protein>
<dbReference type="KEGG" id="bbig:BBBOND_0005950"/>
<dbReference type="EMBL" id="LK055242">
    <property type="protein sequence ID" value="CDR71933.1"/>
    <property type="molecule type" value="Genomic_DNA"/>
</dbReference>
<dbReference type="RefSeq" id="XP_012770875.1">
    <property type="nucleotide sequence ID" value="XM_012915421.1"/>
</dbReference>
<keyword evidence="1" id="KW-0472">Membrane</keyword>
<feature type="transmembrane region" description="Helical" evidence="1">
    <location>
        <begin position="149"/>
        <end position="170"/>
    </location>
</feature>
<name>A0A061BR58_BABBI</name>
<dbReference type="AlphaFoldDB" id="A0A061BR58"/>
<dbReference type="GeneID" id="24562150"/>